<dbReference type="AlphaFoldDB" id="A0AAD8P0Q7"/>
<evidence type="ECO:0000256" key="2">
    <source>
        <dbReference type="SAM" id="Phobius"/>
    </source>
</evidence>
<dbReference type="PANTHER" id="PTHR37753:SF1">
    <property type="entry name" value="OS01G0940600 PROTEIN"/>
    <property type="match status" value="1"/>
</dbReference>
<keyword evidence="2" id="KW-0812">Transmembrane</keyword>
<name>A0AAD8P0Q7_TARER</name>
<gene>
    <name evidence="3" type="ORF">QVD17_16466</name>
</gene>
<dbReference type="EMBL" id="JAUHHV010000004">
    <property type="protein sequence ID" value="KAK1427771.1"/>
    <property type="molecule type" value="Genomic_DNA"/>
</dbReference>
<dbReference type="Proteomes" id="UP001229421">
    <property type="component" value="Unassembled WGS sequence"/>
</dbReference>
<evidence type="ECO:0000313" key="3">
    <source>
        <dbReference type="EMBL" id="KAK1427771.1"/>
    </source>
</evidence>
<evidence type="ECO:0000313" key="4">
    <source>
        <dbReference type="Proteomes" id="UP001229421"/>
    </source>
</evidence>
<keyword evidence="4" id="KW-1185">Reference proteome</keyword>
<keyword evidence="2" id="KW-0472">Membrane</keyword>
<sequence>MASFTVTPNSSSLLRLQSQIAPIIPTYQQQISGGVCRQRRRGSLAVTRAGAPGSTTYLFAFLFPLSLLAVTIFTSIKISDKLDRDFYQELEVNQSILEAEDEDVTPIFEEPPSQQRTRNRPKREAEISGR</sequence>
<dbReference type="PANTHER" id="PTHR37753">
    <property type="entry name" value="OS01G0940600 PROTEIN"/>
    <property type="match status" value="1"/>
</dbReference>
<proteinExistence type="predicted"/>
<accession>A0AAD8P0Q7</accession>
<reference evidence="3" key="1">
    <citation type="journal article" date="2023" name="bioRxiv">
        <title>Improved chromosome-level genome assembly for marigold (Tagetes erecta).</title>
        <authorList>
            <person name="Jiang F."/>
            <person name="Yuan L."/>
            <person name="Wang S."/>
            <person name="Wang H."/>
            <person name="Xu D."/>
            <person name="Wang A."/>
            <person name="Fan W."/>
        </authorList>
    </citation>
    <scope>NUCLEOTIDE SEQUENCE</scope>
    <source>
        <strain evidence="3">WSJ</strain>
        <tissue evidence="3">Leaf</tissue>
    </source>
</reference>
<comment type="caution">
    <text evidence="3">The sequence shown here is derived from an EMBL/GenBank/DDBJ whole genome shotgun (WGS) entry which is preliminary data.</text>
</comment>
<evidence type="ECO:0000256" key="1">
    <source>
        <dbReference type="SAM" id="MobiDB-lite"/>
    </source>
</evidence>
<feature type="transmembrane region" description="Helical" evidence="2">
    <location>
        <begin position="57"/>
        <end position="76"/>
    </location>
</feature>
<feature type="region of interest" description="Disordered" evidence="1">
    <location>
        <begin position="101"/>
        <end position="130"/>
    </location>
</feature>
<protein>
    <submittedName>
        <fullName evidence="3">Uncharacterized protein</fullName>
    </submittedName>
</protein>
<keyword evidence="2" id="KW-1133">Transmembrane helix</keyword>
<organism evidence="3 4">
    <name type="scientific">Tagetes erecta</name>
    <name type="common">African marigold</name>
    <dbReference type="NCBI Taxonomy" id="13708"/>
    <lineage>
        <taxon>Eukaryota</taxon>
        <taxon>Viridiplantae</taxon>
        <taxon>Streptophyta</taxon>
        <taxon>Embryophyta</taxon>
        <taxon>Tracheophyta</taxon>
        <taxon>Spermatophyta</taxon>
        <taxon>Magnoliopsida</taxon>
        <taxon>eudicotyledons</taxon>
        <taxon>Gunneridae</taxon>
        <taxon>Pentapetalae</taxon>
        <taxon>asterids</taxon>
        <taxon>campanulids</taxon>
        <taxon>Asterales</taxon>
        <taxon>Asteraceae</taxon>
        <taxon>Asteroideae</taxon>
        <taxon>Heliantheae alliance</taxon>
        <taxon>Tageteae</taxon>
        <taxon>Tagetes</taxon>
    </lineage>
</organism>